<protein>
    <submittedName>
        <fullName evidence="1">Serine/threonine-protein phosphatase 2A regulatory subunit B</fullName>
    </submittedName>
</protein>
<dbReference type="OrthoDB" id="2187242at2759"/>
<proteinExistence type="predicted"/>
<dbReference type="Proteomes" id="UP000185944">
    <property type="component" value="Unassembled WGS sequence"/>
</dbReference>
<evidence type="ECO:0000313" key="1">
    <source>
        <dbReference type="EMBL" id="OAG31873.1"/>
    </source>
</evidence>
<dbReference type="GeneID" id="93646698"/>
<dbReference type="RefSeq" id="XP_067545474.1">
    <property type="nucleotide sequence ID" value="XM_067687766.1"/>
</dbReference>
<accession>A0A177EIT1</accession>
<keyword evidence="2" id="KW-1185">Reference proteome</keyword>
<gene>
    <name evidence="1" type="ORF">NEDG_00348</name>
</gene>
<comment type="caution">
    <text evidence="1">The sequence shown here is derived from an EMBL/GenBank/DDBJ whole genome shotgun (WGS) entry which is preliminary data.</text>
</comment>
<dbReference type="EMBL" id="LTDL01000014">
    <property type="protein sequence ID" value="OAG31873.1"/>
    <property type="molecule type" value="Genomic_DNA"/>
</dbReference>
<organism evidence="1 2">
    <name type="scientific">Nematocida displodere</name>
    <dbReference type="NCBI Taxonomy" id="1805483"/>
    <lineage>
        <taxon>Eukaryota</taxon>
        <taxon>Fungi</taxon>
        <taxon>Fungi incertae sedis</taxon>
        <taxon>Microsporidia</taxon>
        <taxon>Nematocida</taxon>
    </lineage>
</organism>
<evidence type="ECO:0000313" key="2">
    <source>
        <dbReference type="Proteomes" id="UP000185944"/>
    </source>
</evidence>
<dbReference type="VEuPathDB" id="MicrosporidiaDB:NEDG_00348"/>
<sequence length="306" mass="35219">MNRHLVLSLRGPHPKTNLHPEDDPGFLLGSWKATEIALSPFLKIEETLTLSEREKRAVMRSLLSPDIRERILAYKIAQSLLRKRLVAKDLLKDLLMEYLLDQSVHYGLDLVLSLMQQLGLEKEDISEIYIPLLTKRLNEEIREEIVSGVVEGFKYTDTDYIYTNLLKVSRQLSSKECLTVIEIIKGTLDNVEHVTEVSAVLLARTVDVILRNEHQVSIESLSYLFSDPWVLEQLAPHSAQVVEHLFSTVYVLSQCYWKKTEQFFVCKILHTLFVLSKSTFDASLRLYNRSRYEIRNGVPGTSGISW</sequence>
<name>A0A177EIT1_9MICR</name>
<dbReference type="AlphaFoldDB" id="A0A177EIT1"/>
<reference evidence="1 2" key="1">
    <citation type="submission" date="2016-02" db="EMBL/GenBank/DDBJ databases">
        <title>Discovery of a natural microsporidian pathogen with a broad tissue tropism in Caenorhabditis elegans.</title>
        <authorList>
            <person name="Luallen R.J."/>
            <person name="Reinke A.W."/>
            <person name="Tong L."/>
            <person name="Botts M.R."/>
            <person name="Felix M.-A."/>
            <person name="Troemel E.R."/>
        </authorList>
    </citation>
    <scope>NUCLEOTIDE SEQUENCE [LARGE SCALE GENOMIC DNA]</scope>
    <source>
        <strain evidence="1 2">JUm2807</strain>
    </source>
</reference>